<gene>
    <name evidence="4" type="ORF">BDEG_24219</name>
</gene>
<dbReference type="GO" id="GO:0003723">
    <property type="term" value="F:RNA binding"/>
    <property type="evidence" value="ECO:0007669"/>
    <property type="project" value="UniProtKB-UniRule"/>
</dbReference>
<dbReference type="Proteomes" id="UP000077115">
    <property type="component" value="Unassembled WGS sequence"/>
</dbReference>
<dbReference type="InterPro" id="IPR000504">
    <property type="entry name" value="RRM_dom"/>
</dbReference>
<dbReference type="eggNOG" id="ENOG502S146">
    <property type="taxonomic scope" value="Eukaryota"/>
</dbReference>
<evidence type="ECO:0000259" key="3">
    <source>
        <dbReference type="PROSITE" id="PS50102"/>
    </source>
</evidence>
<accession>A0A177WM80</accession>
<organism evidence="4 5">
    <name type="scientific">Batrachochytrium dendrobatidis (strain JEL423)</name>
    <dbReference type="NCBI Taxonomy" id="403673"/>
    <lineage>
        <taxon>Eukaryota</taxon>
        <taxon>Fungi</taxon>
        <taxon>Fungi incertae sedis</taxon>
        <taxon>Chytridiomycota</taxon>
        <taxon>Chytridiomycota incertae sedis</taxon>
        <taxon>Chytridiomycetes</taxon>
        <taxon>Rhizophydiales</taxon>
        <taxon>Rhizophydiales incertae sedis</taxon>
        <taxon>Batrachochytrium</taxon>
    </lineage>
</organism>
<evidence type="ECO:0000256" key="2">
    <source>
        <dbReference type="SAM" id="MobiDB-lite"/>
    </source>
</evidence>
<dbReference type="VEuPathDB" id="FungiDB:BDEG_24219"/>
<feature type="compositionally biased region" description="Basic and acidic residues" evidence="2">
    <location>
        <begin position="40"/>
        <end position="51"/>
    </location>
</feature>
<evidence type="ECO:0000313" key="5">
    <source>
        <dbReference type="Proteomes" id="UP000077115"/>
    </source>
</evidence>
<feature type="compositionally biased region" description="Basic and acidic residues" evidence="2">
    <location>
        <begin position="148"/>
        <end position="221"/>
    </location>
</feature>
<reference evidence="4 5" key="1">
    <citation type="submission" date="2006-10" db="EMBL/GenBank/DDBJ databases">
        <title>The Genome Sequence of Batrachochytrium dendrobatidis JEL423.</title>
        <authorList>
            <consortium name="The Broad Institute Genome Sequencing Platform"/>
            <person name="Birren B."/>
            <person name="Lander E."/>
            <person name="Galagan J."/>
            <person name="Cuomo C."/>
            <person name="Devon K."/>
            <person name="Jaffe D."/>
            <person name="Butler J."/>
            <person name="Alvarez P."/>
            <person name="Gnerre S."/>
            <person name="Grabherr M."/>
            <person name="Kleber M."/>
            <person name="Mauceli E."/>
            <person name="Brockman W."/>
            <person name="Young S."/>
            <person name="LaButti K."/>
            <person name="Sykes S."/>
            <person name="DeCaprio D."/>
            <person name="Crawford M."/>
            <person name="Koehrsen M."/>
            <person name="Engels R."/>
            <person name="Montgomery P."/>
            <person name="Pearson M."/>
            <person name="Howarth C."/>
            <person name="Larson L."/>
            <person name="White J."/>
            <person name="O'Leary S."/>
            <person name="Kodira C."/>
            <person name="Zeng Q."/>
            <person name="Yandava C."/>
            <person name="Alvarado L."/>
            <person name="Longcore J."/>
            <person name="James T."/>
        </authorList>
    </citation>
    <scope>NUCLEOTIDE SEQUENCE [LARGE SCALE GENOMIC DNA]</scope>
    <source>
        <strain evidence="4 5">JEL423</strain>
    </source>
</reference>
<dbReference type="EMBL" id="DS022304">
    <property type="protein sequence ID" value="OAJ40491.1"/>
    <property type="molecule type" value="Genomic_DNA"/>
</dbReference>
<evidence type="ECO:0000256" key="1">
    <source>
        <dbReference type="PROSITE-ProRule" id="PRU00176"/>
    </source>
</evidence>
<dbReference type="InterPro" id="IPR050441">
    <property type="entry name" value="RBM"/>
</dbReference>
<feature type="compositionally biased region" description="Basic and acidic residues" evidence="2">
    <location>
        <begin position="1"/>
        <end position="24"/>
    </location>
</feature>
<dbReference type="InterPro" id="IPR035979">
    <property type="entry name" value="RBD_domain_sf"/>
</dbReference>
<name>A0A177WM80_BATDL</name>
<keyword evidence="1" id="KW-0694">RNA-binding</keyword>
<feature type="region of interest" description="Disordered" evidence="2">
    <location>
        <begin position="131"/>
        <end position="221"/>
    </location>
</feature>
<feature type="compositionally biased region" description="Polar residues" evidence="2">
    <location>
        <begin position="52"/>
        <end position="61"/>
    </location>
</feature>
<dbReference type="PANTHER" id="PTHR48034">
    <property type="entry name" value="TRANSFORMER-2 SEX-DETERMINING PROTEIN-RELATED"/>
    <property type="match status" value="1"/>
</dbReference>
<dbReference type="SUPFAM" id="SSF54928">
    <property type="entry name" value="RNA-binding domain, RBD"/>
    <property type="match status" value="1"/>
</dbReference>
<dbReference type="Gene3D" id="3.30.70.330">
    <property type="match status" value="1"/>
</dbReference>
<dbReference type="Pfam" id="PF00076">
    <property type="entry name" value="RRM_1"/>
    <property type="match status" value="1"/>
</dbReference>
<sequence>MSAADYDKSPRHSSPGRRDLDRNRSRSPGASRRSHGPARSPDRAPADRERSNSTNTGTNLFVSGLSMDVRNEDLEGIFSKYGKVLKCEVMFDPRTRESRGFGFVNFANVEDADDALTLNGADLLGRPLMVQKARRQRPRTPTPGEYRGPIKEILYDRRRDDRYSRGGRSSDHDPYASRERFDRPRDRYDSRERDYEREYDRYNGRGGGDRYDREGDRGRRW</sequence>
<dbReference type="CDD" id="cd00590">
    <property type="entry name" value="RRM_SF"/>
    <property type="match status" value="1"/>
</dbReference>
<dbReference type="InterPro" id="IPR012677">
    <property type="entry name" value="Nucleotide-bd_a/b_plait_sf"/>
</dbReference>
<reference evidence="4 5" key="2">
    <citation type="submission" date="2016-05" db="EMBL/GenBank/DDBJ databases">
        <title>Lineage-specific infection strategies underlie the spectrum of fungal disease in amphibians.</title>
        <authorList>
            <person name="Cuomo C.A."/>
            <person name="Farrer R.A."/>
            <person name="James T."/>
            <person name="Longcore J."/>
            <person name="Birren B."/>
        </authorList>
    </citation>
    <scope>NUCLEOTIDE SEQUENCE [LARGE SCALE GENOMIC DNA]</scope>
    <source>
        <strain evidence="4 5">JEL423</strain>
    </source>
</reference>
<proteinExistence type="predicted"/>
<dbReference type="SMART" id="SM00360">
    <property type="entry name" value="RRM"/>
    <property type="match status" value="1"/>
</dbReference>
<dbReference type="OrthoDB" id="6159137at2759"/>
<protein>
    <recommendedName>
        <fullName evidence="3">RRM domain-containing protein</fullName>
    </recommendedName>
</protein>
<feature type="domain" description="RRM" evidence="3">
    <location>
        <begin position="58"/>
        <end position="135"/>
    </location>
</feature>
<dbReference type="AlphaFoldDB" id="A0A177WM80"/>
<evidence type="ECO:0000313" key="4">
    <source>
        <dbReference type="EMBL" id="OAJ40491.1"/>
    </source>
</evidence>
<dbReference type="PROSITE" id="PS50102">
    <property type="entry name" value="RRM"/>
    <property type="match status" value="1"/>
</dbReference>
<dbReference type="STRING" id="403673.A0A177WM80"/>
<feature type="region of interest" description="Disordered" evidence="2">
    <location>
        <begin position="1"/>
        <end position="61"/>
    </location>
</feature>